<name>A0ACC2N1X6_9HYME</name>
<dbReference type="Proteomes" id="UP001239111">
    <property type="component" value="Chromosome 4"/>
</dbReference>
<protein>
    <submittedName>
        <fullName evidence="1">Uncharacterized protein</fullName>
    </submittedName>
</protein>
<evidence type="ECO:0000313" key="1">
    <source>
        <dbReference type="EMBL" id="KAJ8665154.1"/>
    </source>
</evidence>
<organism evidence="1 2">
    <name type="scientific">Eretmocerus hayati</name>
    <dbReference type="NCBI Taxonomy" id="131215"/>
    <lineage>
        <taxon>Eukaryota</taxon>
        <taxon>Metazoa</taxon>
        <taxon>Ecdysozoa</taxon>
        <taxon>Arthropoda</taxon>
        <taxon>Hexapoda</taxon>
        <taxon>Insecta</taxon>
        <taxon>Pterygota</taxon>
        <taxon>Neoptera</taxon>
        <taxon>Endopterygota</taxon>
        <taxon>Hymenoptera</taxon>
        <taxon>Apocrita</taxon>
        <taxon>Proctotrupomorpha</taxon>
        <taxon>Chalcidoidea</taxon>
        <taxon>Aphelinidae</taxon>
        <taxon>Aphelininae</taxon>
        <taxon>Eretmocerus</taxon>
    </lineage>
</organism>
<gene>
    <name evidence="1" type="ORF">QAD02_006816</name>
</gene>
<accession>A0ACC2N1X6</accession>
<comment type="caution">
    <text evidence="1">The sequence shown here is derived from an EMBL/GenBank/DDBJ whole genome shotgun (WGS) entry which is preliminary data.</text>
</comment>
<feature type="non-terminal residue" evidence="1">
    <location>
        <position position="344"/>
    </location>
</feature>
<sequence length="344" mass="37860">MASSPNELSLEEIRKFLLDNGGSARNQDLVKHFKKFLTDPESRVEARNRFKEYINTLATIKTEEGEKFLVLKRKFRQPTLDLSSPTLSSYAKLPTSPLATPDYSSPSTPTRLPPPYRSPPSAPISPVVNTSIPASRHPLEPPVGLPIVEAPIGLPLGIPIVEPPIGLPLGIPNIEPIAEESICVTPIRSTRNADSPSSIIASAVGPPVPPRRKSQDKIRMSNKENLFTERNRNESDSHKEDRPVPPPSPSNQLTPAEQLSVRERMQRFNRMASETDMPATRSPTSASTPPIKKRAEKGTEEDDRASVASQLDGKAREWLVKAAQGDYQALAKLAAEEPRLCRIK</sequence>
<dbReference type="EMBL" id="CM056744">
    <property type="protein sequence ID" value="KAJ8665154.1"/>
    <property type="molecule type" value="Genomic_DNA"/>
</dbReference>
<proteinExistence type="predicted"/>
<evidence type="ECO:0000313" key="2">
    <source>
        <dbReference type="Proteomes" id="UP001239111"/>
    </source>
</evidence>
<reference evidence="1" key="1">
    <citation type="submission" date="2023-04" db="EMBL/GenBank/DDBJ databases">
        <title>A chromosome-level genome assembly of the parasitoid wasp Eretmocerus hayati.</title>
        <authorList>
            <person name="Zhong Y."/>
            <person name="Liu S."/>
            <person name="Liu Y."/>
        </authorList>
    </citation>
    <scope>NUCLEOTIDE SEQUENCE</scope>
    <source>
        <strain evidence="1">ZJU_SS_LIU_2023</strain>
    </source>
</reference>
<keyword evidence="2" id="KW-1185">Reference proteome</keyword>